<keyword evidence="12" id="KW-1185">Reference proteome</keyword>
<dbReference type="AlphaFoldDB" id="A0A2K8KQI8"/>
<evidence type="ECO:0000259" key="9">
    <source>
        <dbReference type="PROSITE" id="PS50929"/>
    </source>
</evidence>
<protein>
    <submittedName>
        <fullName evidence="11">Toxin secretion ABC transporter ATP-binding protein subunit/permease / peptidase, family C39</fullName>
    </submittedName>
</protein>
<dbReference type="Pfam" id="PF00005">
    <property type="entry name" value="ABC_tran"/>
    <property type="match status" value="1"/>
</dbReference>
<dbReference type="PROSITE" id="PS50990">
    <property type="entry name" value="PEPTIDASE_C39"/>
    <property type="match status" value="1"/>
</dbReference>
<dbReference type="GO" id="GO:0005524">
    <property type="term" value="F:ATP binding"/>
    <property type="evidence" value="ECO:0007669"/>
    <property type="project" value="UniProtKB-KW"/>
</dbReference>
<accession>A0A2K8KQI8</accession>
<dbReference type="Gene3D" id="3.90.70.10">
    <property type="entry name" value="Cysteine proteinases"/>
    <property type="match status" value="1"/>
</dbReference>
<keyword evidence="3" id="KW-0547">Nucleotide-binding</keyword>
<reference evidence="11 12" key="1">
    <citation type="journal article" date="2017" name="Environ. Microbiol.">
        <title>Genomic and physiological analyses of 'Reinekea forsetii' reveal a versatile opportunistic lifestyle during spring algae blooms.</title>
        <authorList>
            <person name="Avci B."/>
            <person name="Hahnke R.L."/>
            <person name="Chafee M."/>
            <person name="Fischer T."/>
            <person name="Gruber-Vodicka H."/>
            <person name="Tegetmeyer H.E."/>
            <person name="Harder J."/>
            <person name="Fuchs B.M."/>
            <person name="Amann R.I."/>
            <person name="Teeling H."/>
        </authorList>
    </citation>
    <scope>NUCLEOTIDE SEQUENCE [LARGE SCALE GENOMIC DNA]</scope>
    <source>
        <strain evidence="11 12">Hel1_31_D35</strain>
    </source>
</reference>
<dbReference type="InterPro" id="IPR003593">
    <property type="entry name" value="AAA+_ATPase"/>
</dbReference>
<dbReference type="PROSITE" id="PS00211">
    <property type="entry name" value="ABC_TRANSPORTER_1"/>
    <property type="match status" value="1"/>
</dbReference>
<feature type="transmembrane region" description="Helical" evidence="7">
    <location>
        <begin position="195"/>
        <end position="213"/>
    </location>
</feature>
<gene>
    <name evidence="11" type="ORF">REIFOR_01173</name>
</gene>
<dbReference type="GO" id="GO:0006508">
    <property type="term" value="P:proteolysis"/>
    <property type="evidence" value="ECO:0007669"/>
    <property type="project" value="InterPro"/>
</dbReference>
<dbReference type="PROSITE" id="PS50893">
    <property type="entry name" value="ABC_TRANSPORTER_2"/>
    <property type="match status" value="1"/>
</dbReference>
<dbReference type="PANTHER" id="PTHR24221">
    <property type="entry name" value="ATP-BINDING CASSETTE SUB-FAMILY B"/>
    <property type="match status" value="1"/>
</dbReference>
<proteinExistence type="predicted"/>
<feature type="domain" description="ABC transmembrane type-1" evidence="9">
    <location>
        <begin position="160"/>
        <end position="441"/>
    </location>
</feature>
<dbReference type="Proteomes" id="UP000229757">
    <property type="component" value="Chromosome"/>
</dbReference>
<feature type="domain" description="Peptidase C39" evidence="10">
    <location>
        <begin position="9"/>
        <end position="128"/>
    </location>
</feature>
<dbReference type="SMART" id="SM00382">
    <property type="entry name" value="AAA"/>
    <property type="match status" value="1"/>
</dbReference>
<dbReference type="InterPro" id="IPR011527">
    <property type="entry name" value="ABC1_TM_dom"/>
</dbReference>
<dbReference type="Gene3D" id="1.20.1560.10">
    <property type="entry name" value="ABC transporter type 1, transmembrane domain"/>
    <property type="match status" value="1"/>
</dbReference>
<organism evidence="11 12">
    <name type="scientific">Reinekea forsetii</name>
    <dbReference type="NCBI Taxonomy" id="1336806"/>
    <lineage>
        <taxon>Bacteria</taxon>
        <taxon>Pseudomonadati</taxon>
        <taxon>Pseudomonadota</taxon>
        <taxon>Gammaproteobacteria</taxon>
        <taxon>Oceanospirillales</taxon>
        <taxon>Saccharospirillaceae</taxon>
        <taxon>Reinekea</taxon>
    </lineage>
</organism>
<dbReference type="SUPFAM" id="SSF90123">
    <property type="entry name" value="ABC transporter transmembrane region"/>
    <property type="match status" value="1"/>
</dbReference>
<evidence type="ECO:0000256" key="6">
    <source>
        <dbReference type="ARBA" id="ARBA00023136"/>
    </source>
</evidence>
<feature type="transmembrane region" description="Helical" evidence="7">
    <location>
        <begin position="269"/>
        <end position="292"/>
    </location>
</feature>
<dbReference type="Pfam" id="PF00664">
    <property type="entry name" value="ABC_membrane"/>
    <property type="match status" value="1"/>
</dbReference>
<evidence type="ECO:0000256" key="7">
    <source>
        <dbReference type="SAM" id="Phobius"/>
    </source>
</evidence>
<dbReference type="InterPro" id="IPR005074">
    <property type="entry name" value="Peptidase_C39"/>
</dbReference>
<feature type="transmembrane region" description="Helical" evidence="7">
    <location>
        <begin position="159"/>
        <end position="180"/>
    </location>
</feature>
<dbReference type="KEGG" id="rfo:REIFOR_01173"/>
<dbReference type="GO" id="GO:0016887">
    <property type="term" value="F:ATP hydrolysis activity"/>
    <property type="evidence" value="ECO:0007669"/>
    <property type="project" value="InterPro"/>
</dbReference>
<feature type="transmembrane region" description="Helical" evidence="7">
    <location>
        <begin position="298"/>
        <end position="316"/>
    </location>
</feature>
<evidence type="ECO:0000313" key="12">
    <source>
        <dbReference type="Proteomes" id="UP000229757"/>
    </source>
</evidence>
<dbReference type="GO" id="GO:0005886">
    <property type="term" value="C:plasma membrane"/>
    <property type="evidence" value="ECO:0007669"/>
    <property type="project" value="UniProtKB-SubCell"/>
</dbReference>
<feature type="transmembrane region" description="Helical" evidence="7">
    <location>
        <begin position="380"/>
        <end position="402"/>
    </location>
</feature>
<dbReference type="CDD" id="cd18567">
    <property type="entry name" value="ABC_6TM_CvaB_RaxB_like"/>
    <property type="match status" value="1"/>
</dbReference>
<evidence type="ECO:0000259" key="10">
    <source>
        <dbReference type="PROSITE" id="PS50990"/>
    </source>
</evidence>
<dbReference type="InterPro" id="IPR003439">
    <property type="entry name" value="ABC_transporter-like_ATP-bd"/>
</dbReference>
<dbReference type="Pfam" id="PF03412">
    <property type="entry name" value="Peptidase_C39"/>
    <property type="match status" value="1"/>
</dbReference>
<dbReference type="GO" id="GO:0008233">
    <property type="term" value="F:peptidase activity"/>
    <property type="evidence" value="ECO:0007669"/>
    <property type="project" value="InterPro"/>
</dbReference>
<dbReference type="EMBL" id="CP011797">
    <property type="protein sequence ID" value="ATX76319.1"/>
    <property type="molecule type" value="Genomic_DNA"/>
</dbReference>
<dbReference type="Gene3D" id="3.40.50.300">
    <property type="entry name" value="P-loop containing nucleotide triphosphate hydrolases"/>
    <property type="match status" value="1"/>
</dbReference>
<dbReference type="InterPro" id="IPR036640">
    <property type="entry name" value="ABC1_TM_sf"/>
</dbReference>
<dbReference type="InterPro" id="IPR027417">
    <property type="entry name" value="P-loop_NTPase"/>
</dbReference>
<dbReference type="GO" id="GO:0034040">
    <property type="term" value="F:ATPase-coupled lipid transmembrane transporter activity"/>
    <property type="evidence" value="ECO:0007669"/>
    <property type="project" value="TreeGrafter"/>
</dbReference>
<keyword evidence="4 11" id="KW-0067">ATP-binding</keyword>
<dbReference type="PANTHER" id="PTHR24221:SF606">
    <property type="entry name" value="COLICIN V SECRETION-PROCESSING ATP-BINDING PROTEIN"/>
    <property type="match status" value="1"/>
</dbReference>
<evidence type="ECO:0000256" key="1">
    <source>
        <dbReference type="ARBA" id="ARBA00004651"/>
    </source>
</evidence>
<name>A0A2K8KQI8_9GAMM</name>
<evidence type="ECO:0000256" key="2">
    <source>
        <dbReference type="ARBA" id="ARBA00022692"/>
    </source>
</evidence>
<dbReference type="InterPro" id="IPR039421">
    <property type="entry name" value="Type_1_exporter"/>
</dbReference>
<keyword evidence="6 7" id="KW-0472">Membrane</keyword>
<dbReference type="GO" id="GO:0140359">
    <property type="term" value="F:ABC-type transporter activity"/>
    <property type="evidence" value="ECO:0007669"/>
    <property type="project" value="InterPro"/>
</dbReference>
<keyword evidence="2 7" id="KW-0812">Transmembrane</keyword>
<evidence type="ECO:0000256" key="5">
    <source>
        <dbReference type="ARBA" id="ARBA00022989"/>
    </source>
</evidence>
<dbReference type="InterPro" id="IPR017871">
    <property type="entry name" value="ABC_transporter-like_CS"/>
</dbReference>
<dbReference type="RefSeq" id="WP_227003775.1">
    <property type="nucleotide sequence ID" value="NZ_CP011797.1"/>
</dbReference>
<evidence type="ECO:0000256" key="3">
    <source>
        <dbReference type="ARBA" id="ARBA00022741"/>
    </source>
</evidence>
<evidence type="ECO:0000259" key="8">
    <source>
        <dbReference type="PROSITE" id="PS50893"/>
    </source>
</evidence>
<dbReference type="PROSITE" id="PS50929">
    <property type="entry name" value="ABC_TM1F"/>
    <property type="match status" value="1"/>
</dbReference>
<evidence type="ECO:0000256" key="4">
    <source>
        <dbReference type="ARBA" id="ARBA00022840"/>
    </source>
</evidence>
<keyword evidence="5 7" id="KW-1133">Transmembrane helix</keyword>
<evidence type="ECO:0000313" key="11">
    <source>
        <dbReference type="EMBL" id="ATX76319.1"/>
    </source>
</evidence>
<feature type="domain" description="ABC transporter" evidence="8">
    <location>
        <begin position="477"/>
        <end position="692"/>
    </location>
</feature>
<comment type="subcellular location">
    <subcellularLocation>
        <location evidence="1">Cell membrane</location>
        <topology evidence="1">Multi-pass membrane protein</topology>
    </subcellularLocation>
</comment>
<sequence length="692" mass="77032">MSTLKVLLQTESSECGLACVGMIANYFGFKTDLNSLRNRFSVSSHGTSLQQLNAIAANLNLSGRALQVDLSEIKQLQLPCIVHWDLHHFVVLKSVSKKRVVILDPGSGELAYSILDFSKHFTGIALELTPTPNFEKVKDIHKLSLAHFWSKIFGLKRSLIIVISLSLTLQAFSIVSPLYMQTVVDDVLMRSDKNLLLVLSLGFGLLMLINMAVDAMRSFVVLHLSAKLNYQMATNLFRHLIRLPTVYFSKRHMGDIVSRFGSISNVKDMFTTGLVSTVLDGVMAIVTFVAMLVYSIKVTMVVCSVLTVYLLLRLLLFRPFKRLNEESIVAYAKEDSNFMETIRAIQTIKLFQRERDRQNIWQNHYADAINTDVKIAKWSIGFGVINGLLFGIENIVVILLLATEIMSNTMTLGMLYAFLSYKGQFVSRVSGLIGMLIEYKMIGLHLDRLADIAFTQAEDVDRHTTSLQNLPDMNGSLEVKNLTFRYSETEDPIFENISFSIASGQSAAIVGPSGCGKTTLLKVMMGLLKADSGQILVDGVDINKRDDYRTQIAAVMQDDQLLSGSVADNIACFDPKLDFEKIALCAMNAAVHDDIQKFGMQYQTLVGDMGTSLSGGQKQRVILARALYREPKLLFLDEATSHLDVERESVVNTNIRKMDVTRIIVAHRPETIKSADIVINLAKLNGAKDLVA</sequence>
<dbReference type="SUPFAM" id="SSF52540">
    <property type="entry name" value="P-loop containing nucleoside triphosphate hydrolases"/>
    <property type="match status" value="1"/>
</dbReference>